<accession>A0ABZ0PI54</accession>
<proteinExistence type="predicted"/>
<evidence type="ECO:0000256" key="2">
    <source>
        <dbReference type="SAM" id="Phobius"/>
    </source>
</evidence>
<gene>
    <name evidence="3" type="ORF">R9Z33_00745</name>
</gene>
<feature type="transmembrane region" description="Helical" evidence="2">
    <location>
        <begin position="166"/>
        <end position="190"/>
    </location>
</feature>
<evidence type="ECO:0000256" key="1">
    <source>
        <dbReference type="SAM" id="MobiDB-lite"/>
    </source>
</evidence>
<feature type="region of interest" description="Disordered" evidence="1">
    <location>
        <begin position="235"/>
        <end position="301"/>
    </location>
</feature>
<name>A0ABZ0PI54_9PROT</name>
<feature type="compositionally biased region" description="Pro residues" evidence="1">
    <location>
        <begin position="245"/>
        <end position="254"/>
    </location>
</feature>
<organism evidence="3 4">
    <name type="scientific">Sediminicoccus rosea</name>
    <dbReference type="NCBI Taxonomy" id="1225128"/>
    <lineage>
        <taxon>Bacteria</taxon>
        <taxon>Pseudomonadati</taxon>
        <taxon>Pseudomonadota</taxon>
        <taxon>Alphaproteobacteria</taxon>
        <taxon>Acetobacterales</taxon>
        <taxon>Roseomonadaceae</taxon>
        <taxon>Sediminicoccus</taxon>
    </lineage>
</organism>
<dbReference type="Proteomes" id="UP001305521">
    <property type="component" value="Chromosome"/>
</dbReference>
<reference evidence="3 4" key="1">
    <citation type="submission" date="2023-11" db="EMBL/GenBank/DDBJ databases">
        <title>Arctic aerobic anoxygenic photoheterotroph Sediminicoccus rosea KRV36 adapts its photosynthesis to long days of polar summer.</title>
        <authorList>
            <person name="Tomasch J."/>
            <person name="Kopejtka K."/>
            <person name="Bily T."/>
            <person name="Gardiner A.T."/>
            <person name="Gardian Z."/>
            <person name="Shivaramu S."/>
            <person name="Koblizek M."/>
            <person name="Engelhardt F."/>
            <person name="Kaftan D."/>
        </authorList>
    </citation>
    <scope>NUCLEOTIDE SEQUENCE [LARGE SCALE GENOMIC DNA]</scope>
    <source>
        <strain evidence="3 4">R-30</strain>
    </source>
</reference>
<keyword evidence="2" id="KW-0812">Transmembrane</keyword>
<keyword evidence="4" id="KW-1185">Reference proteome</keyword>
<keyword evidence="2" id="KW-1133">Transmembrane helix</keyword>
<protein>
    <submittedName>
        <fullName evidence="3">Uncharacterized protein</fullName>
    </submittedName>
</protein>
<evidence type="ECO:0000313" key="3">
    <source>
        <dbReference type="EMBL" id="WPB85414.1"/>
    </source>
</evidence>
<keyword evidence="2" id="KW-0472">Membrane</keyword>
<sequence length="385" mass="41275">MQQLSEFPAATHVALLPAGLSHATALATLSGMLATHAGPETARLFAAVQETPEGWAFLAPMGRLARFDQLDAEGRARLRAEIGRLAQLLRQVAEVAARADPVAHGGLPALVAAALEVPSFEHVFAQAGRPVLAGWGLAPANQPQGAGLLRPLDDGRPAEHGRAMPWLALGLGAAGLALLGALAAVAIPMLERGERQCRIEEGDITAFLRLEQEREREQGLRAEIARLLGDVAQRQSQCPLREVRPPPPPPPPAEPPRREQPPPREAPPRPPPPPPQRPANAAPCSEETNSGGQGVTVTRHYLGPTRGRVMLKYDARMEPDSFEVLYRGRRLGSSDGFQSGNGAFSFDWNPPPNGTAEDYVVEVRVVGRPGSSSTVWRYSLDCPVR</sequence>
<dbReference type="EMBL" id="CP137852">
    <property type="protein sequence ID" value="WPB85414.1"/>
    <property type="molecule type" value="Genomic_DNA"/>
</dbReference>
<dbReference type="RefSeq" id="WP_318649383.1">
    <property type="nucleotide sequence ID" value="NZ_CP137852.1"/>
</dbReference>
<evidence type="ECO:0000313" key="4">
    <source>
        <dbReference type="Proteomes" id="UP001305521"/>
    </source>
</evidence>
<feature type="compositionally biased region" description="Pro residues" evidence="1">
    <location>
        <begin position="263"/>
        <end position="277"/>
    </location>
</feature>